<keyword evidence="2" id="KW-1185">Reference proteome</keyword>
<evidence type="ECO:0000313" key="2">
    <source>
        <dbReference type="Proteomes" id="UP000036958"/>
    </source>
</evidence>
<reference evidence="2" key="1">
    <citation type="submission" date="2015-07" db="EMBL/GenBank/DDBJ databases">
        <title>Genome sequencing of Sunxiuqinia dokdonensis strain SK.</title>
        <authorList>
            <person name="Ahn S."/>
            <person name="Kim B.-C."/>
        </authorList>
    </citation>
    <scope>NUCLEOTIDE SEQUENCE [LARGE SCALE GENOMIC DNA]</scope>
    <source>
        <strain evidence="2">SK</strain>
    </source>
</reference>
<accession>A0A0L8V3R3</accession>
<name>A0A0L8V3R3_9BACT</name>
<dbReference type="Proteomes" id="UP000036958">
    <property type="component" value="Unassembled WGS sequence"/>
</dbReference>
<protein>
    <submittedName>
        <fullName evidence="1">Uncharacterized protein</fullName>
    </submittedName>
</protein>
<organism evidence="1 2">
    <name type="scientific">Sunxiuqinia dokdonensis</name>
    <dbReference type="NCBI Taxonomy" id="1409788"/>
    <lineage>
        <taxon>Bacteria</taxon>
        <taxon>Pseudomonadati</taxon>
        <taxon>Bacteroidota</taxon>
        <taxon>Bacteroidia</taxon>
        <taxon>Marinilabiliales</taxon>
        <taxon>Prolixibacteraceae</taxon>
        <taxon>Sunxiuqinia</taxon>
    </lineage>
</organism>
<comment type="caution">
    <text evidence="1">The sequence shown here is derived from an EMBL/GenBank/DDBJ whole genome shotgun (WGS) entry which is preliminary data.</text>
</comment>
<dbReference type="EMBL" id="LGIA01000208">
    <property type="protein sequence ID" value="KOH42862.1"/>
    <property type="molecule type" value="Genomic_DNA"/>
</dbReference>
<dbReference type="AlphaFoldDB" id="A0A0L8V3R3"/>
<sequence>MHQIHENLPPTFLSCTKFIKICGQFSCLKPNSSKSAASFLVFYLIHQNLRPAFLFCGTNRSLSGRNLHLAAEVFLLP</sequence>
<proteinExistence type="predicted"/>
<evidence type="ECO:0000313" key="1">
    <source>
        <dbReference type="EMBL" id="KOH42862.1"/>
    </source>
</evidence>
<gene>
    <name evidence="1" type="ORF">NC99_43050</name>
</gene>